<comment type="subcellular location">
    <subcellularLocation>
        <location evidence="1 10">Endoplasmic reticulum membrane</location>
        <topology evidence="1 10">Multi-pass membrane protein</topology>
    </subcellularLocation>
</comment>
<dbReference type="AlphaFoldDB" id="A0A8K0HCH8"/>
<dbReference type="PANTHER" id="PTHR12413:SF1">
    <property type="entry name" value="DOLICHYL PYROPHOSPHATE MAN9GLCNAC2 ALPHA-1,3-GLUCOSYLTRANSFERASE"/>
    <property type="match status" value="1"/>
</dbReference>
<name>A0A8K0HCH8_9ROSA</name>
<evidence type="ECO:0000256" key="1">
    <source>
        <dbReference type="ARBA" id="ARBA00004477"/>
    </source>
</evidence>
<evidence type="ECO:0000256" key="2">
    <source>
        <dbReference type="ARBA" id="ARBA00004922"/>
    </source>
</evidence>
<dbReference type="Proteomes" id="UP000796880">
    <property type="component" value="Unassembled WGS sequence"/>
</dbReference>
<proteinExistence type="inferred from homology"/>
<reference evidence="12" key="1">
    <citation type="submission" date="2020-03" db="EMBL/GenBank/DDBJ databases">
        <title>A high-quality chromosome-level genome assembly of a woody plant with both climbing and erect habits, Rhamnella rubrinervis.</title>
        <authorList>
            <person name="Lu Z."/>
            <person name="Yang Y."/>
            <person name="Zhu X."/>
            <person name="Sun Y."/>
        </authorList>
    </citation>
    <scope>NUCLEOTIDE SEQUENCE</scope>
    <source>
        <strain evidence="12">BYM</strain>
        <tissue evidence="12">Leaf</tissue>
    </source>
</reference>
<dbReference type="GO" id="GO:0005789">
    <property type="term" value="C:endoplasmic reticulum membrane"/>
    <property type="evidence" value="ECO:0007669"/>
    <property type="project" value="UniProtKB-SubCell"/>
</dbReference>
<dbReference type="InterPro" id="IPR004856">
    <property type="entry name" value="Glyco_trans_ALG6/ALG8"/>
</dbReference>
<keyword evidence="13" id="KW-1185">Reference proteome</keyword>
<evidence type="ECO:0000313" key="12">
    <source>
        <dbReference type="EMBL" id="KAF3449634.1"/>
    </source>
</evidence>
<evidence type="ECO:0000256" key="10">
    <source>
        <dbReference type="RuleBase" id="RU363110"/>
    </source>
</evidence>
<dbReference type="OrthoDB" id="4983at2759"/>
<protein>
    <recommendedName>
        <fullName evidence="10">Alpha-1,3-glucosyltransferase</fullName>
        <ecNumber evidence="10">2.4.1.-</ecNumber>
    </recommendedName>
</protein>
<comment type="pathway">
    <text evidence="2 10">Protein modification; protein glycosylation.</text>
</comment>
<keyword evidence="4 10" id="KW-0328">Glycosyltransferase</keyword>
<comment type="caution">
    <text evidence="12">The sequence shown here is derived from an EMBL/GenBank/DDBJ whole genome shotgun (WGS) entry which is preliminary data.</text>
</comment>
<feature type="domain" description="Neprosin PEP catalytic" evidence="11">
    <location>
        <begin position="137"/>
        <end position="171"/>
    </location>
</feature>
<gene>
    <name evidence="12" type="ORF">FNV43_RR10365</name>
</gene>
<keyword evidence="7 10" id="KW-0256">Endoplasmic reticulum</keyword>
<accession>A0A8K0HCH8</accession>
<sequence length="182" mass="20274">MDALFGVLSLLTPFERGIYEDYVANFWCTTSVLVKWKRLFTTQSLKLLSLSATITTFLPSMVQQIKAPSKQGFLYGLLNSAFSFYLFSFQVHEKSILLPLLPATLLAVEEPFLLKLMALYALHGRDGITRSTLIRLLSLDNVRVGYWPMVLFTHLASRANLVGYGGMTKASSSGVLPKSLSL</sequence>
<keyword evidence="6" id="KW-0812">Transmembrane</keyword>
<evidence type="ECO:0000256" key="5">
    <source>
        <dbReference type="ARBA" id="ARBA00022679"/>
    </source>
</evidence>
<keyword evidence="8" id="KW-1133">Transmembrane helix</keyword>
<dbReference type="Pfam" id="PF03080">
    <property type="entry name" value="Neprosin"/>
    <property type="match status" value="1"/>
</dbReference>
<evidence type="ECO:0000256" key="8">
    <source>
        <dbReference type="ARBA" id="ARBA00022989"/>
    </source>
</evidence>
<comment type="similarity">
    <text evidence="3 10">Belongs to the ALG6/ALG8 glucosyltransferase family.</text>
</comment>
<evidence type="ECO:0000256" key="9">
    <source>
        <dbReference type="ARBA" id="ARBA00023136"/>
    </source>
</evidence>
<dbReference type="Pfam" id="PF03155">
    <property type="entry name" value="Alg6_Alg8"/>
    <property type="match status" value="1"/>
</dbReference>
<evidence type="ECO:0000256" key="4">
    <source>
        <dbReference type="ARBA" id="ARBA00022676"/>
    </source>
</evidence>
<evidence type="ECO:0000313" key="13">
    <source>
        <dbReference type="Proteomes" id="UP000796880"/>
    </source>
</evidence>
<keyword evidence="9" id="KW-0472">Membrane</keyword>
<evidence type="ECO:0000256" key="6">
    <source>
        <dbReference type="ARBA" id="ARBA00022692"/>
    </source>
</evidence>
<dbReference type="GO" id="GO:0042281">
    <property type="term" value="F:dolichyl pyrophosphate Man9GlcNAc2 alpha-1,3-glucosyltransferase activity"/>
    <property type="evidence" value="ECO:0007669"/>
    <property type="project" value="TreeGrafter"/>
</dbReference>
<dbReference type="EC" id="2.4.1.-" evidence="10"/>
<organism evidence="12 13">
    <name type="scientific">Rhamnella rubrinervis</name>
    <dbReference type="NCBI Taxonomy" id="2594499"/>
    <lineage>
        <taxon>Eukaryota</taxon>
        <taxon>Viridiplantae</taxon>
        <taxon>Streptophyta</taxon>
        <taxon>Embryophyta</taxon>
        <taxon>Tracheophyta</taxon>
        <taxon>Spermatophyta</taxon>
        <taxon>Magnoliopsida</taxon>
        <taxon>eudicotyledons</taxon>
        <taxon>Gunneridae</taxon>
        <taxon>Pentapetalae</taxon>
        <taxon>rosids</taxon>
        <taxon>fabids</taxon>
        <taxon>Rosales</taxon>
        <taxon>Rhamnaceae</taxon>
        <taxon>rhamnoid group</taxon>
        <taxon>Rhamneae</taxon>
        <taxon>Rhamnella</taxon>
    </lineage>
</organism>
<dbReference type="PANTHER" id="PTHR12413">
    <property type="entry name" value="DOLICHYL GLYCOSYLTRANSFERASE"/>
    <property type="match status" value="1"/>
</dbReference>
<evidence type="ECO:0000256" key="3">
    <source>
        <dbReference type="ARBA" id="ARBA00008715"/>
    </source>
</evidence>
<dbReference type="InterPro" id="IPR004314">
    <property type="entry name" value="Neprosin"/>
</dbReference>
<dbReference type="EMBL" id="VOIH02000004">
    <property type="protein sequence ID" value="KAF3449634.1"/>
    <property type="molecule type" value="Genomic_DNA"/>
</dbReference>
<keyword evidence="5 10" id="KW-0808">Transferase</keyword>
<evidence type="ECO:0000256" key="7">
    <source>
        <dbReference type="ARBA" id="ARBA00022824"/>
    </source>
</evidence>
<dbReference type="UniPathway" id="UPA00378"/>
<evidence type="ECO:0000259" key="11">
    <source>
        <dbReference type="Pfam" id="PF03080"/>
    </source>
</evidence>